<accession>A0A4Y8IK89</accession>
<evidence type="ECO:0000313" key="1">
    <source>
        <dbReference type="EMBL" id="TFB21376.1"/>
    </source>
</evidence>
<dbReference type="NCBIfam" id="TIGR01987">
    <property type="entry name" value="HI0074"/>
    <property type="match status" value="1"/>
</dbReference>
<dbReference type="Proteomes" id="UP000297975">
    <property type="component" value="Unassembled WGS sequence"/>
</dbReference>
<dbReference type="Pfam" id="PF08780">
    <property type="entry name" value="NTase_sub_bind"/>
    <property type="match status" value="1"/>
</dbReference>
<gene>
    <name evidence="1" type="ORF">E3U55_08665</name>
</gene>
<keyword evidence="1" id="KW-0808">Transferase</keyword>
<reference evidence="1 2" key="1">
    <citation type="submission" date="2019-03" db="EMBL/GenBank/DDBJ databases">
        <authorList>
            <person name="He R.-H."/>
        </authorList>
    </citation>
    <scope>NUCLEOTIDE SEQUENCE [LARGE SCALE GENOMIC DNA]</scope>
    <source>
        <strain evidence="2">SH 714</strain>
    </source>
</reference>
<dbReference type="RefSeq" id="WP_134340041.1">
    <property type="nucleotide sequence ID" value="NZ_SOPW01000008.1"/>
</dbReference>
<dbReference type="SUPFAM" id="SSF81593">
    <property type="entry name" value="Nucleotidyltransferase substrate binding subunit/domain"/>
    <property type="match status" value="1"/>
</dbReference>
<dbReference type="InterPro" id="IPR010235">
    <property type="entry name" value="HepT"/>
</dbReference>
<dbReference type="Gene3D" id="1.20.120.330">
    <property type="entry name" value="Nucleotidyltransferases domain 2"/>
    <property type="match status" value="1"/>
</dbReference>
<keyword evidence="2" id="KW-1185">Reference proteome</keyword>
<evidence type="ECO:0000313" key="2">
    <source>
        <dbReference type="Proteomes" id="UP000297975"/>
    </source>
</evidence>
<dbReference type="OrthoDB" id="9810452at2"/>
<dbReference type="AlphaFoldDB" id="A0A4Y8IK89"/>
<comment type="caution">
    <text evidence="1">The sequence shown here is derived from an EMBL/GenBank/DDBJ whole genome shotgun (WGS) entry which is preliminary data.</text>
</comment>
<dbReference type="EMBL" id="SOPW01000008">
    <property type="protein sequence ID" value="TFB21376.1"/>
    <property type="molecule type" value="Genomic_DNA"/>
</dbReference>
<dbReference type="GO" id="GO:0016740">
    <property type="term" value="F:transferase activity"/>
    <property type="evidence" value="ECO:0007669"/>
    <property type="project" value="UniProtKB-KW"/>
</dbReference>
<organism evidence="1 2">
    <name type="scientific">Filobacillus milosensis</name>
    <dbReference type="NCBI Taxonomy" id="94137"/>
    <lineage>
        <taxon>Bacteria</taxon>
        <taxon>Bacillati</taxon>
        <taxon>Bacillota</taxon>
        <taxon>Bacilli</taxon>
        <taxon>Bacillales</taxon>
        <taxon>Bacillaceae</taxon>
        <taxon>Filobacillus</taxon>
    </lineage>
</organism>
<sequence length="133" mass="15979">MENNQEIRWRQFFDNYETVYKKLLVHSDAMLESELEQAGYIHFFEMTMEHANKVIYSYLEAKGIMVETPRQAVKEMKKLGLITNERVWFKAQNRRNLTLYIHNDELANELVGDIDHTYIPELKAFYEKINEQV</sequence>
<proteinExistence type="predicted"/>
<name>A0A4Y8IK89_9BACI</name>
<protein>
    <submittedName>
        <fullName evidence="1">Nucleotidyltransferase</fullName>
    </submittedName>
</protein>